<evidence type="ECO:0000256" key="1">
    <source>
        <dbReference type="SAM" id="MobiDB-lite"/>
    </source>
</evidence>
<proteinExistence type="predicted"/>
<accession>A0ABD0NWC2</accession>
<gene>
    <name evidence="2" type="ORF">M9458_038022</name>
</gene>
<feature type="region of interest" description="Disordered" evidence="1">
    <location>
        <begin position="1"/>
        <end position="23"/>
    </location>
</feature>
<feature type="non-terminal residue" evidence="2">
    <location>
        <position position="1"/>
    </location>
</feature>
<evidence type="ECO:0000313" key="2">
    <source>
        <dbReference type="EMBL" id="KAL0166178.1"/>
    </source>
</evidence>
<dbReference type="AlphaFoldDB" id="A0ABD0NWC2"/>
<reference evidence="2 3" key="1">
    <citation type="submission" date="2024-05" db="EMBL/GenBank/DDBJ databases">
        <title>Genome sequencing and assembly of Indian major carp, Cirrhinus mrigala (Hamilton, 1822).</title>
        <authorList>
            <person name="Mohindra V."/>
            <person name="Chowdhury L.M."/>
            <person name="Lal K."/>
            <person name="Jena J.K."/>
        </authorList>
    </citation>
    <scope>NUCLEOTIDE SEQUENCE [LARGE SCALE GENOMIC DNA]</scope>
    <source>
        <strain evidence="2">CM1030</strain>
        <tissue evidence="2">Blood</tissue>
    </source>
</reference>
<name>A0ABD0NWC2_CIRMR</name>
<protein>
    <submittedName>
        <fullName evidence="2">Uncharacterized protein</fullName>
    </submittedName>
</protein>
<keyword evidence="3" id="KW-1185">Reference proteome</keyword>
<organism evidence="2 3">
    <name type="scientific">Cirrhinus mrigala</name>
    <name type="common">Mrigala</name>
    <dbReference type="NCBI Taxonomy" id="683832"/>
    <lineage>
        <taxon>Eukaryota</taxon>
        <taxon>Metazoa</taxon>
        <taxon>Chordata</taxon>
        <taxon>Craniata</taxon>
        <taxon>Vertebrata</taxon>
        <taxon>Euteleostomi</taxon>
        <taxon>Actinopterygii</taxon>
        <taxon>Neopterygii</taxon>
        <taxon>Teleostei</taxon>
        <taxon>Ostariophysi</taxon>
        <taxon>Cypriniformes</taxon>
        <taxon>Cyprinidae</taxon>
        <taxon>Labeoninae</taxon>
        <taxon>Labeonini</taxon>
        <taxon>Cirrhinus</taxon>
    </lineage>
</organism>
<evidence type="ECO:0000313" key="3">
    <source>
        <dbReference type="Proteomes" id="UP001529510"/>
    </source>
</evidence>
<feature type="non-terminal residue" evidence="2">
    <location>
        <position position="89"/>
    </location>
</feature>
<comment type="caution">
    <text evidence="2">The sequence shown here is derived from an EMBL/GenBank/DDBJ whole genome shotgun (WGS) entry which is preliminary data.</text>
</comment>
<dbReference type="EMBL" id="JAMKFB020000019">
    <property type="protein sequence ID" value="KAL0166178.1"/>
    <property type="molecule type" value="Genomic_DNA"/>
</dbReference>
<dbReference type="Proteomes" id="UP001529510">
    <property type="component" value="Unassembled WGS sequence"/>
</dbReference>
<sequence length="89" mass="9160">SADGAHMAETRAGSGTGSVQNAAGPLDNAKCHIYRKDSTVAKTKATGPGYDMSMPEDMDGIQIWNSSGSSLQGRVMACGYCRPTVSCGS</sequence>